<feature type="signal peptide" evidence="1">
    <location>
        <begin position="1"/>
        <end position="22"/>
    </location>
</feature>
<dbReference type="OrthoDB" id="5512605at2"/>
<keyword evidence="3" id="KW-1185">Reference proteome</keyword>
<organism evidence="2 3">
    <name type="scientific">Vulgatibacter incomptus</name>
    <dbReference type="NCBI Taxonomy" id="1391653"/>
    <lineage>
        <taxon>Bacteria</taxon>
        <taxon>Pseudomonadati</taxon>
        <taxon>Myxococcota</taxon>
        <taxon>Myxococcia</taxon>
        <taxon>Myxococcales</taxon>
        <taxon>Cystobacterineae</taxon>
        <taxon>Vulgatibacteraceae</taxon>
        <taxon>Vulgatibacter</taxon>
    </lineage>
</organism>
<dbReference type="KEGG" id="vin:AKJ08_0899"/>
<evidence type="ECO:0000256" key="1">
    <source>
        <dbReference type="SAM" id="SignalP"/>
    </source>
</evidence>
<dbReference type="STRING" id="1391653.AKJ08_0899"/>
<protein>
    <recommendedName>
        <fullName evidence="4">Lipoprotein</fullName>
    </recommendedName>
</protein>
<evidence type="ECO:0000313" key="3">
    <source>
        <dbReference type="Proteomes" id="UP000055590"/>
    </source>
</evidence>
<sequence>MRSISTNIILALAALVALSACGAKGTFRDGVFLGQEAAYRVDPPAAPWERVSFAGNDLAWAGPDGELLAVNAVCQEHGDPSLKVLTDHLLMGFENRRIREREEVRLAGRSALRTRAEAQMDGVPVELELTVLKKDGCVYDLTYLASPSRFDARLGAYRAVLKSFEAVAGGDR</sequence>
<dbReference type="PROSITE" id="PS51257">
    <property type="entry name" value="PROKAR_LIPOPROTEIN"/>
    <property type="match status" value="1"/>
</dbReference>
<accession>A0A0K1PAI4</accession>
<dbReference type="Gene3D" id="3.40.1000.10">
    <property type="entry name" value="Mog1/PsbP, alpha/beta/alpha sandwich"/>
    <property type="match status" value="1"/>
</dbReference>
<evidence type="ECO:0000313" key="2">
    <source>
        <dbReference type="EMBL" id="AKU90512.1"/>
    </source>
</evidence>
<keyword evidence="1" id="KW-0732">Signal</keyword>
<dbReference type="EMBL" id="CP012332">
    <property type="protein sequence ID" value="AKU90512.1"/>
    <property type="molecule type" value="Genomic_DNA"/>
</dbReference>
<dbReference type="Proteomes" id="UP000055590">
    <property type="component" value="Chromosome"/>
</dbReference>
<evidence type="ECO:0008006" key="4">
    <source>
        <dbReference type="Google" id="ProtNLM"/>
    </source>
</evidence>
<dbReference type="RefSeq" id="WP_050724956.1">
    <property type="nucleotide sequence ID" value="NZ_CP012332.1"/>
</dbReference>
<dbReference type="AlphaFoldDB" id="A0A0K1PAI4"/>
<name>A0A0K1PAI4_9BACT</name>
<proteinExistence type="predicted"/>
<feature type="chain" id="PRO_5005465561" description="Lipoprotein" evidence="1">
    <location>
        <begin position="23"/>
        <end position="172"/>
    </location>
</feature>
<gene>
    <name evidence="2" type="ORF">AKJ08_0899</name>
</gene>
<reference evidence="2 3" key="1">
    <citation type="submission" date="2015-08" db="EMBL/GenBank/DDBJ databases">
        <authorList>
            <person name="Babu N.S."/>
            <person name="Beckwith C.J."/>
            <person name="Beseler K.G."/>
            <person name="Brison A."/>
            <person name="Carone J.V."/>
            <person name="Caskin T.P."/>
            <person name="Diamond M."/>
            <person name="Durham M.E."/>
            <person name="Foxe J.M."/>
            <person name="Go M."/>
            <person name="Henderson B.A."/>
            <person name="Jones I.B."/>
            <person name="McGettigan J.A."/>
            <person name="Micheletti S.J."/>
            <person name="Nasrallah M.E."/>
            <person name="Ortiz D."/>
            <person name="Piller C.R."/>
            <person name="Privatt S.R."/>
            <person name="Schneider S.L."/>
            <person name="Sharp S."/>
            <person name="Smith T.C."/>
            <person name="Stanton J.D."/>
            <person name="Ullery H.E."/>
            <person name="Wilson R.J."/>
            <person name="Serrano M.G."/>
            <person name="Buck G."/>
            <person name="Lee V."/>
            <person name="Wang Y."/>
            <person name="Carvalho R."/>
            <person name="Voegtly L."/>
            <person name="Shi R."/>
            <person name="Duckworth R."/>
            <person name="Johnson A."/>
            <person name="Loviza R."/>
            <person name="Walstead R."/>
            <person name="Shah Z."/>
            <person name="Kiflezghi M."/>
            <person name="Wade K."/>
            <person name="Ball S.L."/>
            <person name="Bradley K.W."/>
            <person name="Asai D.J."/>
            <person name="Bowman C.A."/>
            <person name="Russell D.A."/>
            <person name="Pope W.H."/>
            <person name="Jacobs-Sera D."/>
            <person name="Hendrix R.W."/>
            <person name="Hatfull G.F."/>
        </authorList>
    </citation>
    <scope>NUCLEOTIDE SEQUENCE [LARGE SCALE GENOMIC DNA]</scope>
    <source>
        <strain evidence="2 3">DSM 27710</strain>
    </source>
</reference>